<feature type="binding site" evidence="11">
    <location>
        <position position="74"/>
    </location>
    <ligand>
        <name>[4Fe-4S] cluster</name>
        <dbReference type="ChEBI" id="CHEBI:49883"/>
    </ligand>
</feature>
<evidence type="ECO:0000256" key="9">
    <source>
        <dbReference type="ARBA" id="ARBA00023157"/>
    </source>
</evidence>
<keyword evidence="7 11" id="KW-0805">Transcription regulation</keyword>
<comment type="function">
    <text evidence="11">Acts as a transcriptional regulator. Probably redox-responsive. The apo- but not holo-form probably binds DNA.</text>
</comment>
<dbReference type="GO" id="GO:0005737">
    <property type="term" value="C:cytoplasm"/>
    <property type="evidence" value="ECO:0007669"/>
    <property type="project" value="UniProtKB-SubCell"/>
</dbReference>
<name>A0A840W608_9ACTN</name>
<dbReference type="GO" id="GO:0035731">
    <property type="term" value="F:dinitrosyl-iron complex binding"/>
    <property type="evidence" value="ECO:0007669"/>
    <property type="project" value="UniProtKB-UniRule"/>
</dbReference>
<evidence type="ECO:0000313" key="13">
    <source>
        <dbReference type="EMBL" id="MBB5491492.1"/>
    </source>
</evidence>
<comment type="similarity">
    <text evidence="2 11">Belongs to the WhiB family.</text>
</comment>
<comment type="caution">
    <text evidence="13">The sequence shown here is derived from an EMBL/GenBank/DDBJ whole genome shotgun (WGS) entry which is preliminary data.</text>
</comment>
<accession>A0A840W608</accession>
<dbReference type="PROSITE" id="PS51674">
    <property type="entry name" value="4FE4S_WBL"/>
    <property type="match status" value="1"/>
</dbReference>
<keyword evidence="4 11" id="KW-0479">Metal-binding</keyword>
<keyword evidence="14" id="KW-1185">Reference proteome</keyword>
<dbReference type="InterPro" id="IPR003482">
    <property type="entry name" value="Whib"/>
</dbReference>
<evidence type="ECO:0000256" key="10">
    <source>
        <dbReference type="ARBA" id="ARBA00023163"/>
    </source>
</evidence>
<sequence length="123" mass="13620">MTRPSAEPTSTRTTAKSRYMALARELARAWADTPPAPRELYQEGHCRSHPSLPPEAWFPAQGLGEIARQARQVCRSCPVRDICLAWALEAQIADGIWGGTSPTDRKWITSSDIPAYLHSEAFA</sequence>
<dbReference type="Pfam" id="PF02467">
    <property type="entry name" value="Whib"/>
    <property type="match status" value="1"/>
</dbReference>
<dbReference type="InterPro" id="IPR034768">
    <property type="entry name" value="4FE4S_WBL"/>
</dbReference>
<evidence type="ECO:0000256" key="8">
    <source>
        <dbReference type="ARBA" id="ARBA00023125"/>
    </source>
</evidence>
<dbReference type="EMBL" id="JACHDO010000001">
    <property type="protein sequence ID" value="MBB5491492.1"/>
    <property type="molecule type" value="Genomic_DNA"/>
</dbReference>
<evidence type="ECO:0000256" key="3">
    <source>
        <dbReference type="ARBA" id="ARBA00022485"/>
    </source>
</evidence>
<dbReference type="GO" id="GO:0046872">
    <property type="term" value="F:metal ion binding"/>
    <property type="evidence" value="ECO:0007669"/>
    <property type="project" value="UniProtKB-KW"/>
</dbReference>
<feature type="binding site" evidence="11">
    <location>
        <position position="46"/>
    </location>
    <ligand>
        <name>[4Fe-4S] cluster</name>
        <dbReference type="ChEBI" id="CHEBI:49883"/>
    </ligand>
</feature>
<dbReference type="GO" id="GO:0045454">
    <property type="term" value="P:cell redox homeostasis"/>
    <property type="evidence" value="ECO:0007669"/>
    <property type="project" value="TreeGrafter"/>
</dbReference>
<evidence type="ECO:0000256" key="2">
    <source>
        <dbReference type="ARBA" id="ARBA00006597"/>
    </source>
</evidence>
<evidence type="ECO:0000259" key="12">
    <source>
        <dbReference type="PROSITE" id="PS51674"/>
    </source>
</evidence>
<evidence type="ECO:0000256" key="11">
    <source>
        <dbReference type="HAMAP-Rule" id="MF_01479"/>
    </source>
</evidence>
<keyword evidence="9 11" id="KW-1015">Disulfide bond</keyword>
<dbReference type="PANTHER" id="PTHR38839">
    <property type="entry name" value="TRANSCRIPTIONAL REGULATOR WHID-RELATED"/>
    <property type="match status" value="1"/>
</dbReference>
<dbReference type="GO" id="GO:0003677">
    <property type="term" value="F:DNA binding"/>
    <property type="evidence" value="ECO:0007669"/>
    <property type="project" value="UniProtKB-UniRule"/>
</dbReference>
<evidence type="ECO:0000256" key="4">
    <source>
        <dbReference type="ARBA" id="ARBA00022723"/>
    </source>
</evidence>
<evidence type="ECO:0000256" key="5">
    <source>
        <dbReference type="ARBA" id="ARBA00023004"/>
    </source>
</evidence>
<keyword evidence="10 11" id="KW-0804">Transcription</keyword>
<evidence type="ECO:0000313" key="14">
    <source>
        <dbReference type="Proteomes" id="UP000579647"/>
    </source>
</evidence>
<dbReference type="RefSeq" id="WP_312893775.1">
    <property type="nucleotide sequence ID" value="NZ_BAAAKM010000064.1"/>
</dbReference>
<comment type="cofactor">
    <cofactor evidence="11">
        <name>[4Fe-4S] cluster</name>
        <dbReference type="ChEBI" id="CHEBI:49883"/>
    </cofactor>
    <text evidence="11">Binds 1 [4Fe-4S] cluster per subunit. Following nitrosylation of the [4Fe-4S] cluster binds 1 [4Fe-8(NO)] cluster per subunit.</text>
</comment>
<keyword evidence="5 11" id="KW-0408">Iron</keyword>
<dbReference type="Proteomes" id="UP000579647">
    <property type="component" value="Unassembled WGS sequence"/>
</dbReference>
<reference evidence="13 14" key="1">
    <citation type="submission" date="2020-08" db="EMBL/GenBank/DDBJ databases">
        <title>Sequencing the genomes of 1000 actinobacteria strains.</title>
        <authorList>
            <person name="Klenk H.-P."/>
        </authorList>
    </citation>
    <scope>NUCLEOTIDE SEQUENCE [LARGE SCALE GENOMIC DNA]</scope>
    <source>
        <strain evidence="13 14">DSM 44598</strain>
    </source>
</reference>
<dbReference type="GO" id="GO:0051539">
    <property type="term" value="F:4 iron, 4 sulfur cluster binding"/>
    <property type="evidence" value="ECO:0007669"/>
    <property type="project" value="UniProtKB-UniRule"/>
</dbReference>
<dbReference type="AlphaFoldDB" id="A0A840W608"/>
<comment type="PTM">
    <text evidence="11">The Fe-S cluster can be nitrosylated by nitric oxide (NO).</text>
</comment>
<keyword evidence="8 11" id="KW-0238">DNA-binding</keyword>
<keyword evidence="6 11" id="KW-0411">Iron-sulfur</keyword>
<evidence type="ECO:0000256" key="1">
    <source>
        <dbReference type="ARBA" id="ARBA00004496"/>
    </source>
</evidence>
<keyword evidence="3 11" id="KW-0004">4Fe-4S</keyword>
<comment type="subcellular location">
    <subcellularLocation>
        <location evidence="1 11">Cytoplasm</location>
    </subcellularLocation>
</comment>
<protein>
    <recommendedName>
        <fullName evidence="11">Transcriptional regulator WhiB</fullName>
    </recommendedName>
</protein>
<feature type="binding site" evidence="11">
    <location>
        <position position="77"/>
    </location>
    <ligand>
        <name>[4Fe-4S] cluster</name>
        <dbReference type="ChEBI" id="CHEBI:49883"/>
    </ligand>
</feature>
<dbReference type="HAMAP" id="MF_01479">
    <property type="entry name" value="WhiB"/>
    <property type="match status" value="1"/>
</dbReference>
<feature type="binding site" evidence="11">
    <location>
        <position position="83"/>
    </location>
    <ligand>
        <name>[4Fe-4S] cluster</name>
        <dbReference type="ChEBI" id="CHEBI:49883"/>
    </ligand>
</feature>
<gene>
    <name evidence="11" type="primary">whiB</name>
    <name evidence="13" type="ORF">HNR07_002629</name>
</gene>
<organism evidence="13 14">
    <name type="scientific">Nocardiopsis metallicus</name>
    <dbReference type="NCBI Taxonomy" id="179819"/>
    <lineage>
        <taxon>Bacteria</taxon>
        <taxon>Bacillati</taxon>
        <taxon>Actinomycetota</taxon>
        <taxon>Actinomycetes</taxon>
        <taxon>Streptosporangiales</taxon>
        <taxon>Nocardiopsidaceae</taxon>
        <taxon>Nocardiopsis</taxon>
    </lineage>
</organism>
<dbReference type="GO" id="GO:0045892">
    <property type="term" value="P:negative regulation of DNA-templated transcription"/>
    <property type="evidence" value="ECO:0007669"/>
    <property type="project" value="TreeGrafter"/>
</dbReference>
<keyword evidence="11" id="KW-0963">Cytoplasm</keyword>
<feature type="domain" description="4Fe-4S Wbl-type" evidence="12">
    <location>
        <begin position="45"/>
        <end position="107"/>
    </location>
</feature>
<evidence type="ECO:0000256" key="6">
    <source>
        <dbReference type="ARBA" id="ARBA00023014"/>
    </source>
</evidence>
<proteinExistence type="inferred from homology"/>
<dbReference type="GO" id="GO:0047134">
    <property type="term" value="F:protein-disulfide reductase [NAD(P)H] activity"/>
    <property type="evidence" value="ECO:0007669"/>
    <property type="project" value="TreeGrafter"/>
</dbReference>
<evidence type="ECO:0000256" key="7">
    <source>
        <dbReference type="ARBA" id="ARBA00023015"/>
    </source>
</evidence>
<comment type="PTM">
    <text evidence="11">Upon Fe-S cluster removal intramolecular disulfide bonds are formed.</text>
</comment>